<feature type="compositionally biased region" description="Basic and acidic residues" evidence="1">
    <location>
        <begin position="496"/>
        <end position="519"/>
    </location>
</feature>
<dbReference type="eggNOG" id="COG3179">
    <property type="taxonomic scope" value="Bacteria"/>
</dbReference>
<feature type="compositionally biased region" description="Gly residues" evidence="1">
    <location>
        <begin position="367"/>
        <end position="384"/>
    </location>
</feature>
<dbReference type="RefSeq" id="WP_013137166.1">
    <property type="nucleotide sequence ID" value="NC_014168.1"/>
</dbReference>
<dbReference type="KEGG" id="srt:Srot_0223"/>
<dbReference type="PROSITE" id="PS00227">
    <property type="entry name" value="TUBULIN"/>
    <property type="match status" value="1"/>
</dbReference>
<dbReference type="Proteomes" id="UP000002247">
    <property type="component" value="Chromosome"/>
</dbReference>
<reference evidence="2 3" key="1">
    <citation type="journal article" date="2010" name="Stand. Genomic Sci.">
        <title>Complete genome sequence of Segniliparus rotundus type strain (CDC 1076).</title>
        <authorList>
            <person name="Sikorski J."/>
            <person name="Lapidus A."/>
            <person name="Copeland A."/>
            <person name="Misra M."/>
            <person name="Glavina Del Rio T."/>
            <person name="Nolan M."/>
            <person name="Lucas S."/>
            <person name="Chen F."/>
            <person name="Tice H."/>
            <person name="Cheng J.F."/>
            <person name="Jando M."/>
            <person name="Schneider S."/>
            <person name="Bruce D."/>
            <person name="Goodwin L."/>
            <person name="Pitluck S."/>
            <person name="Liolios K."/>
            <person name="Mikhailova N."/>
            <person name="Pati A."/>
            <person name="Ivanova N."/>
            <person name="Mavromatis K."/>
            <person name="Chen A."/>
            <person name="Palaniappan K."/>
            <person name="Chertkov O."/>
            <person name="Land M."/>
            <person name="Hauser L."/>
            <person name="Chang Y.J."/>
            <person name="Jeffries C.D."/>
            <person name="Brettin T."/>
            <person name="Detter J.C."/>
            <person name="Han C."/>
            <person name="Rohde M."/>
            <person name="Goker M."/>
            <person name="Bristow J."/>
            <person name="Eisen J.A."/>
            <person name="Markowitz V."/>
            <person name="Hugenholtz P."/>
            <person name="Kyrpides N.C."/>
            <person name="Klenk H.P."/>
        </authorList>
    </citation>
    <scope>NUCLEOTIDE SEQUENCE [LARGE SCALE GENOMIC DNA]</scope>
    <source>
        <strain evidence="3">ATCC BAA-972 / CDC 1076 / CIP 108378 / DSM 44985 / JCM 13578</strain>
    </source>
</reference>
<dbReference type="AlphaFoldDB" id="D6ZAG8"/>
<protein>
    <submittedName>
        <fullName evidence="2">Uncharacterized protein</fullName>
    </submittedName>
</protein>
<feature type="region of interest" description="Disordered" evidence="1">
    <location>
        <begin position="353"/>
        <end position="417"/>
    </location>
</feature>
<dbReference type="GO" id="GO:0007017">
    <property type="term" value="P:microtubule-based process"/>
    <property type="evidence" value="ECO:0007669"/>
    <property type="project" value="InterPro"/>
</dbReference>
<dbReference type="GO" id="GO:0005525">
    <property type="term" value="F:GTP binding"/>
    <property type="evidence" value="ECO:0007669"/>
    <property type="project" value="InterPro"/>
</dbReference>
<sequence>MTSPGWIDKGEEILTGVRDDQWGCDAFDLLDKYIASRTNHMSGINALGVTWDHGKYDLPAGEYKKQYELEKDIDLGMIRADANRILQAGKDQEALEELRTKAMENLKEHWNDSVTEAAHADFDANKKVVITNTDAAKENAKGILQVADSIQQLLKDKHDKTNQALQSLADSLKQNDADFEKKCESAAKNTQGGYDAESAEWMVTDQSNDKKSKVLTDLLNNRSEVRESVYTKIKGSDDAEKDHTRKIYWDGGPPTTYRFDVEWNPDRYLTGEELVRLKQVATRKLNEAGNSRKYYVEAGGVSEYQIWERKDVVTDMNNVMGQINDTCQQLLQLNYNTKNHISEQYHTMAGYLDNINTAPPQTPSTGNTGGGGTGGGGAGGGGSAASGSGSDSGMPPDGSPIGSELSSVGGGTGSGGGSALGSAGQALGSAGQALGQAVSGLGSALGGALSGLMGSLGQIIQTAAQAAQQAQQQQAEQEKDRHEKDKGRDDEDEDKNAEKNTDDNKGDNDGKDKQDEAKPDQPGASLSQAPNTPHHPAAPAAHTTTDPGPATATAPAGMGHAPATAHNDSGVHKQGDNNHGDFEVQATVHQVGAGNQGHITGFE</sequence>
<feature type="compositionally biased region" description="Basic and acidic residues" evidence="1">
    <location>
        <begin position="476"/>
        <end position="489"/>
    </location>
</feature>
<dbReference type="InterPro" id="IPR017975">
    <property type="entry name" value="Tubulin_CS"/>
</dbReference>
<feature type="compositionally biased region" description="Basic and acidic residues" evidence="1">
    <location>
        <begin position="569"/>
        <end position="582"/>
    </location>
</feature>
<name>D6ZAG8_SEGRD</name>
<evidence type="ECO:0000313" key="3">
    <source>
        <dbReference type="Proteomes" id="UP000002247"/>
    </source>
</evidence>
<accession>D6ZAG8</accession>
<evidence type="ECO:0000313" key="2">
    <source>
        <dbReference type="EMBL" id="ADG96710.1"/>
    </source>
</evidence>
<proteinExistence type="predicted"/>
<dbReference type="HOGENOM" id="CLU_442715_0_0_11"/>
<feature type="region of interest" description="Disordered" evidence="1">
    <location>
        <begin position="467"/>
        <end position="603"/>
    </location>
</feature>
<dbReference type="STRING" id="640132.Srot_0223"/>
<dbReference type="EMBL" id="CP001958">
    <property type="protein sequence ID" value="ADG96710.1"/>
    <property type="molecule type" value="Genomic_DNA"/>
</dbReference>
<organism evidence="2 3">
    <name type="scientific">Segniliparus rotundus (strain ATCC BAA-972 / CDC 1076 / CIP 108378 / DSM 44985 / JCM 13578)</name>
    <dbReference type="NCBI Taxonomy" id="640132"/>
    <lineage>
        <taxon>Bacteria</taxon>
        <taxon>Bacillati</taxon>
        <taxon>Actinomycetota</taxon>
        <taxon>Actinomycetes</taxon>
        <taxon>Mycobacteriales</taxon>
        <taxon>Segniliparaceae</taxon>
        <taxon>Segniliparus</taxon>
    </lineage>
</organism>
<dbReference type="GO" id="GO:0005874">
    <property type="term" value="C:microtubule"/>
    <property type="evidence" value="ECO:0007669"/>
    <property type="project" value="InterPro"/>
</dbReference>
<feature type="compositionally biased region" description="Low complexity" evidence="1">
    <location>
        <begin position="385"/>
        <end position="407"/>
    </location>
</feature>
<gene>
    <name evidence="2" type="ordered locus">Srot_0223</name>
</gene>
<evidence type="ECO:0000256" key="1">
    <source>
        <dbReference type="SAM" id="MobiDB-lite"/>
    </source>
</evidence>
<feature type="compositionally biased region" description="Gly residues" evidence="1">
    <location>
        <begin position="408"/>
        <end position="417"/>
    </location>
</feature>
<keyword evidence="3" id="KW-1185">Reference proteome</keyword>
<feature type="compositionally biased region" description="Low complexity" evidence="1">
    <location>
        <begin position="529"/>
        <end position="566"/>
    </location>
</feature>